<dbReference type="CDD" id="cd00371">
    <property type="entry name" value="HMA"/>
    <property type="match status" value="1"/>
</dbReference>
<evidence type="ECO:0000259" key="7">
    <source>
        <dbReference type="PROSITE" id="PS50846"/>
    </source>
</evidence>
<proteinExistence type="inferred from homology"/>
<comment type="subcellular location">
    <subcellularLocation>
        <location evidence="1">Membrane</location>
        <topology evidence="1">Peripheral membrane protein</topology>
    </subcellularLocation>
</comment>
<dbReference type="InterPro" id="IPR036163">
    <property type="entry name" value="HMA_dom_sf"/>
</dbReference>
<keyword evidence="4" id="KW-0449">Lipoprotein</keyword>
<dbReference type="PANTHER" id="PTHR45868">
    <property type="entry name" value="HEAVY METAL-ASSOCIATED ISOPRENYLATED PLANT PROTEIN 33-RELATED"/>
    <property type="match status" value="1"/>
</dbReference>
<evidence type="ECO:0000256" key="1">
    <source>
        <dbReference type="ARBA" id="ARBA00004170"/>
    </source>
</evidence>
<comment type="caution">
    <text evidence="8">The sequence shown here is derived from an EMBL/GenBank/DDBJ whole genome shotgun (WGS) entry which is preliminary data.</text>
</comment>
<feature type="compositionally biased region" description="Polar residues" evidence="6">
    <location>
        <begin position="127"/>
        <end position="136"/>
    </location>
</feature>
<evidence type="ECO:0000256" key="2">
    <source>
        <dbReference type="ARBA" id="ARBA00022481"/>
    </source>
</evidence>
<feature type="compositionally biased region" description="Basic and acidic residues" evidence="6">
    <location>
        <begin position="81"/>
        <end position="91"/>
    </location>
</feature>
<dbReference type="Gene3D" id="3.30.70.100">
    <property type="match status" value="1"/>
</dbReference>
<feature type="region of interest" description="Disordered" evidence="6">
    <location>
        <begin position="81"/>
        <end position="295"/>
    </location>
</feature>
<feature type="domain" description="HMA" evidence="7">
    <location>
        <begin position="15"/>
        <end position="78"/>
    </location>
</feature>
<feature type="compositionally biased region" description="Low complexity" evidence="6">
    <location>
        <begin position="178"/>
        <end position="192"/>
    </location>
</feature>
<dbReference type="PANTHER" id="PTHR45868:SF69">
    <property type="entry name" value="HEAVY METAL-ASSOCIATED ISOPRENYLATED PLANT PROTEIN 35"/>
    <property type="match status" value="1"/>
</dbReference>
<evidence type="ECO:0000313" key="8">
    <source>
        <dbReference type="EMBL" id="CAK9157763.1"/>
    </source>
</evidence>
<organism evidence="8 9">
    <name type="scientific">Ilex paraguariensis</name>
    <name type="common">yerba mate</name>
    <dbReference type="NCBI Taxonomy" id="185542"/>
    <lineage>
        <taxon>Eukaryota</taxon>
        <taxon>Viridiplantae</taxon>
        <taxon>Streptophyta</taxon>
        <taxon>Embryophyta</taxon>
        <taxon>Tracheophyta</taxon>
        <taxon>Spermatophyta</taxon>
        <taxon>Magnoliopsida</taxon>
        <taxon>eudicotyledons</taxon>
        <taxon>Gunneridae</taxon>
        <taxon>Pentapetalae</taxon>
        <taxon>asterids</taxon>
        <taxon>campanulids</taxon>
        <taxon>Aquifoliales</taxon>
        <taxon>Aquifoliaceae</taxon>
        <taxon>Ilex</taxon>
    </lineage>
</organism>
<dbReference type="SUPFAM" id="SSF55008">
    <property type="entry name" value="HMA, heavy metal-associated domain"/>
    <property type="match status" value="1"/>
</dbReference>
<evidence type="ECO:0000313" key="9">
    <source>
        <dbReference type="Proteomes" id="UP001642360"/>
    </source>
</evidence>
<dbReference type="InterPro" id="IPR006121">
    <property type="entry name" value="HMA_dom"/>
</dbReference>
<evidence type="ECO:0000256" key="3">
    <source>
        <dbReference type="ARBA" id="ARBA00022723"/>
    </source>
</evidence>
<keyword evidence="2" id="KW-0488">Methylation</keyword>
<name>A0ABC8SLL2_9AQUA</name>
<sequence length="388" mass="40552">MAAHEVGQPSESLQHKTWVLKVSIHCEGCKRKVKKVLQQVEGVYNADIDTKQQKVTVTGNVDASTLIKKLIKSGKHAELWPEKIDEKEKKSGKAKKKEKQNDQESSGDGRGGSDKEIKPAVKIEVVQVSTKNSQVCGATAEHSGGGGATASQHSETGGGGGTSPAKPSEGSSGGGAKVGEVGSEASSGGQAAKESKAEGKKPVTAAAGNQSTVATEKKGGESDCGRAENSGSGGNGNGSKKKKKEGQNGNDAQGVKSSIAPVSTEPPNHNTVPPLVSDQTNHSAPRQHVNHHHPPHYYAAAPVSAVSYNTAYPTSSYTASYYASPPTAYPTSSYTTSDYTSPPPYFYGYSYPGPENEPAISDLDSHPRQPLDSFEIFSDENPNGCSIM</sequence>
<feature type="region of interest" description="Disordered" evidence="6">
    <location>
        <begin position="350"/>
        <end position="369"/>
    </location>
</feature>
<accession>A0ABC8SLL2</accession>
<dbReference type="Proteomes" id="UP001642360">
    <property type="component" value="Unassembled WGS sequence"/>
</dbReference>
<evidence type="ECO:0000256" key="5">
    <source>
        <dbReference type="ARBA" id="ARBA00024045"/>
    </source>
</evidence>
<dbReference type="PROSITE" id="PS50846">
    <property type="entry name" value="HMA_2"/>
    <property type="match status" value="1"/>
</dbReference>
<protein>
    <recommendedName>
        <fullName evidence="7">HMA domain-containing protein</fullName>
    </recommendedName>
</protein>
<dbReference type="GO" id="GO:0009626">
    <property type="term" value="P:plant-type hypersensitive response"/>
    <property type="evidence" value="ECO:0007669"/>
    <property type="project" value="UniProtKB-KW"/>
</dbReference>
<keyword evidence="4" id="KW-0636">Prenylation</keyword>
<comment type="similarity">
    <text evidence="5">Belongs to the HIPP family.</text>
</comment>
<evidence type="ECO:0000256" key="4">
    <source>
        <dbReference type="ARBA" id="ARBA00023289"/>
    </source>
</evidence>
<evidence type="ECO:0000256" key="6">
    <source>
        <dbReference type="SAM" id="MobiDB-lite"/>
    </source>
</evidence>
<feature type="compositionally biased region" description="Basic and acidic residues" evidence="6">
    <location>
        <begin position="215"/>
        <end position="226"/>
    </location>
</feature>
<feature type="compositionally biased region" description="Basic and acidic residues" evidence="6">
    <location>
        <begin position="111"/>
        <end position="121"/>
    </location>
</feature>
<keyword evidence="9" id="KW-1185">Reference proteome</keyword>
<keyword evidence="3" id="KW-0479">Metal-binding</keyword>
<reference evidence="8 9" key="1">
    <citation type="submission" date="2024-02" db="EMBL/GenBank/DDBJ databases">
        <authorList>
            <person name="Vignale AGUSTIN F."/>
            <person name="Sosa J E."/>
            <person name="Modenutti C."/>
        </authorList>
    </citation>
    <scope>NUCLEOTIDE SEQUENCE [LARGE SCALE GENOMIC DNA]</scope>
</reference>
<feature type="compositionally biased region" description="Polar residues" evidence="6">
    <location>
        <begin position="265"/>
        <end position="284"/>
    </location>
</feature>
<dbReference type="FunFam" id="3.30.70.100:FF:000008">
    <property type="entry name" value="Copper transport protein ATOX1"/>
    <property type="match status" value="1"/>
</dbReference>
<gene>
    <name evidence="8" type="ORF">ILEXP_LOCUS26333</name>
</gene>
<dbReference type="AlphaFoldDB" id="A0ABC8SLL2"/>
<dbReference type="GO" id="GO:0016020">
    <property type="term" value="C:membrane"/>
    <property type="evidence" value="ECO:0007669"/>
    <property type="project" value="UniProtKB-SubCell"/>
</dbReference>
<dbReference type="GO" id="GO:0046872">
    <property type="term" value="F:metal ion binding"/>
    <property type="evidence" value="ECO:0007669"/>
    <property type="project" value="UniProtKB-KW"/>
</dbReference>
<dbReference type="Pfam" id="PF00403">
    <property type="entry name" value="HMA"/>
    <property type="match status" value="1"/>
</dbReference>
<dbReference type="EMBL" id="CAUOFW020003058">
    <property type="protein sequence ID" value="CAK9157763.1"/>
    <property type="molecule type" value="Genomic_DNA"/>
</dbReference>